<feature type="domain" description="Cadherin" evidence="8">
    <location>
        <begin position="1511"/>
        <end position="1616"/>
    </location>
</feature>
<dbReference type="HOGENOM" id="CLU_000265_1_0_1"/>
<feature type="domain" description="Cadherin" evidence="8">
    <location>
        <begin position="691"/>
        <end position="793"/>
    </location>
</feature>
<dbReference type="InterPro" id="IPR020894">
    <property type="entry name" value="Cadherin_CS"/>
</dbReference>
<feature type="domain" description="Cadherin" evidence="8">
    <location>
        <begin position="1292"/>
        <end position="1401"/>
    </location>
</feature>
<reference evidence="9" key="1">
    <citation type="journal article" date="2012" name="Nature">
        <title>The oyster genome reveals stress adaptation and complexity of shell formation.</title>
        <authorList>
            <person name="Zhang G."/>
            <person name="Fang X."/>
            <person name="Guo X."/>
            <person name="Li L."/>
            <person name="Luo R."/>
            <person name="Xu F."/>
            <person name="Yang P."/>
            <person name="Zhang L."/>
            <person name="Wang X."/>
            <person name="Qi H."/>
            <person name="Xiong Z."/>
            <person name="Que H."/>
            <person name="Xie Y."/>
            <person name="Holland P.W."/>
            <person name="Paps J."/>
            <person name="Zhu Y."/>
            <person name="Wu F."/>
            <person name="Chen Y."/>
            <person name="Wang J."/>
            <person name="Peng C."/>
            <person name="Meng J."/>
            <person name="Yang L."/>
            <person name="Liu J."/>
            <person name="Wen B."/>
            <person name="Zhang N."/>
            <person name="Huang Z."/>
            <person name="Zhu Q."/>
            <person name="Feng Y."/>
            <person name="Mount A."/>
            <person name="Hedgecock D."/>
            <person name="Xu Z."/>
            <person name="Liu Y."/>
            <person name="Domazet-Loso T."/>
            <person name="Du Y."/>
            <person name="Sun X."/>
            <person name="Zhang S."/>
            <person name="Liu B."/>
            <person name="Cheng P."/>
            <person name="Jiang X."/>
            <person name="Li J."/>
            <person name="Fan D."/>
            <person name="Wang W."/>
            <person name="Fu W."/>
            <person name="Wang T."/>
            <person name="Wang B."/>
            <person name="Zhang J."/>
            <person name="Peng Z."/>
            <person name="Li Y."/>
            <person name="Li N."/>
            <person name="Wang J."/>
            <person name="Chen M."/>
            <person name="He Y."/>
            <person name="Tan F."/>
            <person name="Song X."/>
            <person name="Zheng Q."/>
            <person name="Huang R."/>
            <person name="Yang H."/>
            <person name="Du X."/>
            <person name="Chen L."/>
            <person name="Yang M."/>
            <person name="Gaffney P.M."/>
            <person name="Wang S."/>
            <person name="Luo L."/>
            <person name="She Z."/>
            <person name="Ming Y."/>
            <person name="Huang W."/>
            <person name="Zhang S."/>
            <person name="Huang B."/>
            <person name="Zhang Y."/>
            <person name="Qu T."/>
            <person name="Ni P."/>
            <person name="Miao G."/>
            <person name="Wang J."/>
            <person name="Wang Q."/>
            <person name="Steinberg C.E."/>
            <person name="Wang H."/>
            <person name="Li N."/>
            <person name="Qian L."/>
            <person name="Zhang G."/>
            <person name="Li Y."/>
            <person name="Yang H."/>
            <person name="Liu X."/>
            <person name="Wang J."/>
            <person name="Yin Y."/>
            <person name="Wang J."/>
        </authorList>
    </citation>
    <scope>NUCLEOTIDE SEQUENCE [LARGE SCALE GENOMIC DNA]</scope>
    <source>
        <strain evidence="9">05x7-T-G4-1.051#20</strain>
    </source>
</reference>
<dbReference type="GO" id="GO:0005886">
    <property type="term" value="C:plasma membrane"/>
    <property type="evidence" value="ECO:0007669"/>
    <property type="project" value="UniProtKB-SubCell"/>
</dbReference>
<feature type="domain" description="Cadherin" evidence="8">
    <location>
        <begin position="485"/>
        <end position="584"/>
    </location>
</feature>
<evidence type="ECO:0000256" key="7">
    <source>
        <dbReference type="ARBA" id="ARBA00023136"/>
    </source>
</evidence>
<dbReference type="GO" id="GO:0007156">
    <property type="term" value="P:homophilic cell adhesion via plasma membrane adhesion molecules"/>
    <property type="evidence" value="ECO:0007669"/>
    <property type="project" value="InterPro"/>
</dbReference>
<feature type="domain" description="Cadherin" evidence="8">
    <location>
        <begin position="2156"/>
        <end position="2259"/>
    </location>
</feature>
<feature type="domain" description="Cadherin" evidence="8">
    <location>
        <begin position="1618"/>
        <end position="1729"/>
    </location>
</feature>
<accession>K1PY39</accession>
<comment type="subcellular location">
    <subcellularLocation>
        <location evidence="1">Membrane</location>
        <topology evidence="1">Single-pass membrane protein</topology>
    </subcellularLocation>
</comment>
<evidence type="ECO:0000256" key="5">
    <source>
        <dbReference type="ARBA" id="ARBA00022837"/>
    </source>
</evidence>
<dbReference type="PRINTS" id="PR00205">
    <property type="entry name" value="CADHERIN"/>
</dbReference>
<dbReference type="InterPro" id="IPR015919">
    <property type="entry name" value="Cadherin-like_sf"/>
</dbReference>
<keyword evidence="7" id="KW-0472">Membrane</keyword>
<dbReference type="GO" id="GO:0005509">
    <property type="term" value="F:calcium ion binding"/>
    <property type="evidence" value="ECO:0007669"/>
    <property type="project" value="UniProtKB-UniRule"/>
</dbReference>
<gene>
    <name evidence="9" type="ORF">CGI_10003930</name>
</gene>
<name>K1PY39_MAGGI</name>
<evidence type="ECO:0000256" key="4">
    <source>
        <dbReference type="ARBA" id="ARBA00022737"/>
    </source>
</evidence>
<evidence type="ECO:0000256" key="1">
    <source>
        <dbReference type="ARBA" id="ARBA00004167"/>
    </source>
</evidence>
<dbReference type="FunFam" id="2.60.40.60:FF:000033">
    <property type="entry name" value="FAT atypical cadherin 1"/>
    <property type="match status" value="1"/>
</dbReference>
<dbReference type="PANTHER" id="PTHR24026">
    <property type="entry name" value="FAT ATYPICAL CADHERIN-RELATED"/>
    <property type="match status" value="1"/>
</dbReference>
<dbReference type="CDD" id="cd11304">
    <property type="entry name" value="Cadherin_repeat"/>
    <property type="match status" value="18"/>
</dbReference>
<dbReference type="SMART" id="SM00112">
    <property type="entry name" value="CA"/>
    <property type="match status" value="19"/>
</dbReference>
<dbReference type="SUPFAM" id="SSF49313">
    <property type="entry name" value="Cadherin-like"/>
    <property type="match status" value="19"/>
</dbReference>
<feature type="domain" description="Cadherin" evidence="8">
    <location>
        <begin position="106"/>
        <end position="259"/>
    </location>
</feature>
<evidence type="ECO:0000259" key="8">
    <source>
        <dbReference type="PROSITE" id="PS50268"/>
    </source>
</evidence>
<evidence type="ECO:0000256" key="2">
    <source>
        <dbReference type="ARBA" id="ARBA00022692"/>
    </source>
</evidence>
<dbReference type="InterPro" id="IPR002126">
    <property type="entry name" value="Cadherin-like_dom"/>
</dbReference>
<keyword evidence="2" id="KW-0812">Transmembrane</keyword>
<feature type="domain" description="Cadherin" evidence="8">
    <location>
        <begin position="259"/>
        <end position="370"/>
    </location>
</feature>
<feature type="domain" description="Cadherin" evidence="8">
    <location>
        <begin position="965"/>
        <end position="1070"/>
    </location>
</feature>
<feature type="domain" description="Cadherin" evidence="8">
    <location>
        <begin position="1831"/>
        <end position="1938"/>
    </location>
</feature>
<feature type="domain" description="Cadherin" evidence="8">
    <location>
        <begin position="1071"/>
        <end position="1172"/>
    </location>
</feature>
<evidence type="ECO:0000256" key="6">
    <source>
        <dbReference type="ARBA" id="ARBA00022989"/>
    </source>
</evidence>
<organism evidence="9">
    <name type="scientific">Magallana gigas</name>
    <name type="common">Pacific oyster</name>
    <name type="synonym">Crassostrea gigas</name>
    <dbReference type="NCBI Taxonomy" id="29159"/>
    <lineage>
        <taxon>Eukaryota</taxon>
        <taxon>Metazoa</taxon>
        <taxon>Spiralia</taxon>
        <taxon>Lophotrochozoa</taxon>
        <taxon>Mollusca</taxon>
        <taxon>Bivalvia</taxon>
        <taxon>Autobranchia</taxon>
        <taxon>Pteriomorphia</taxon>
        <taxon>Ostreida</taxon>
        <taxon>Ostreoidea</taxon>
        <taxon>Ostreidae</taxon>
        <taxon>Magallana</taxon>
    </lineage>
</organism>
<keyword evidence="4" id="KW-0677">Repeat</keyword>
<dbReference type="Pfam" id="PF00028">
    <property type="entry name" value="Cadherin"/>
    <property type="match status" value="11"/>
</dbReference>
<sequence length="2261" mass="245266">MADIMYFLACTRSNGVRDPNVTALVYESTGSEFDPNSPLYKTDTTIEGINGGTDVNSGVNLTIARTQATPSSVILNELVELVMLNVSNSPFGKRSFIRLKKEIDRDSTPVGTTVYSGISATDLDAGQNKEIEYAIVAGDGSIDKASNPAERRQATTTITISVNDVDDLGPKFVYTGCVEVDNVSLPPGYQNRFQVSTQQVSGSANQYQAIITQTSPLDRYQVPELELFIEGRETQTHRYSKRATIKITIAAANNNNPVLTVPFQGFIYENSPVGTIPRNSDGSNLLKISVTDPDLISGETGTYTYTVGGTSLFRVNREGYVEAASVMNYETNSVVTFSVTGTEVGTQNPRGGSVQVTVNVRDLNDNSPVFEAPRYTDTIVEGDYTTSNQVLLDVKATDDDSGAFGDIAYTIQSVSNNGASKFTIQPSSQQGQATISCVGTVAEGEIYVIMVQATDQGQPIAERRSTSVPVEVTVTPLGTRPPVIDSAAFTISVSEAVPLSSSLWTVPARDPEGLPLTFTITAGNNNSDFIINSTTGELRTARRLNREGTPQYTLNIQVQDQSGLTAQTTLTIIVQDVNDNNPVFIPTSYTFSVFEGRTNEPVGTVTATDSDTGANALVNYQISPYSSTDSANLFFITSTGAITTATALDYEVKQRHVILVLGTDGGVSSRTGTATVTINVQDVQDVIPLFTETNIERSIPERQPTGTSVAQVLAIDQDTVDSITYKFSTGDFTVFNINSNSGVITNNQLLQYETRSRYVFTVTTAEGESSNALSATATVTINIQDINNYPPVIQAVPSNLQFLENIPMGTELLSSIAVTDADAQINVNVQDGGVPPLSAYTTVTITVIKNTAPFFPAPKTTTVTIPNTRNSDSEVITYTATDNDARPEFNQVTYSMVTDTTAASLFRLEPTSGRITLVSSLTADDAPRYLLTITATDNGGLSDTGTVTVSVNRNLNDPQWLPTGGPYSATVNVTENRPVLETVYTLSTRDLDIQEPFNTRIYSILSTSSAAQHFQISSQGNVQITRSLAIDRAVNQYVLTIQLRDGGNRVAAQQFTLTVNVIRNTNPPVFFDTSYYQEIEETLAVGTSILRVQASDQDPELQFRTITYTLLANTAGNNLFSMDQGTGIIRVKSALTGDPTMVAVATDGGSPSQSANAMVTIKVNRNRNTPVWNSLNYQATILETQTVALPLTLSPTGLSASDSDAQPPNNVVNYRLTAVVARSGSTVYANEQGNFAVSNTGQVTVRSPLNGLTATEYLLYVEAYDLGDPSTVSSSNATVTINVQRNRAPVFVQTSYTFDMNEVATVNPQTVVGQVLANDPDNGIPEFNTLSYAIENIGIGSPNAYLAIDSNGRITLQNIVSGIQDKEFRFLVRVSDNGVPSLTDEAVVTVNIKRNLWTPAFNPLNYAVTIQETLPVGAEIGVTVAATDQDLSAPNNQVVYSANGDQSAIQYFDIDATSGKVLVKQPLYTGTSSQYILTVRVADSATPPLESQQTASVTITVERNQFPPVFRNLPTTRSLPRTAGFGFSVYTVFANDSDIRSPFNVVSYSLVSGTNQFQIDQTTGQITLQTNSLTQAEYVLTVEARDGADIPRRSYSTLTLTVDSNLEKPVWVNPRASSSYEATVTIYETHDYVTSVFSFSANDIDSVSPYNTVRYVVEGNGNAPNFFTVADNGQTFLKTSLLQRTETQFVLLVRAEDGGNPPRQADNKARLTINVIRNNNAPQWQNPMTTTLVSQQAGIGQTVGNALLATDSDTFFNVVRYEIIGDGDSTAFFTIANPANGQITVANSLASSSDLVYYIRVRAYDNGVPAKDNVTVVTVTVERNNFAPEINPPTVSARIPESQDLGVTIATVTATDRDTQSPHNVIRYQMFASTPASNYFGIDSQTGNIFVKRDLTLDTSNRYLMYVQAYDIGSPSKTSVINATVTIDIYRNLRDPFFSGEPFAANIPETSVIGTSVLQVNFGDSDTNAPFNTVTVSAIGDDKALTFFRLESNGQINVNSDLKADSLDIYTLRILACDGGYPKRTTTTKVNIHVQRNLHAPVYDRRIYNGTVLEQDRIGRPFTQVTATDSDTQAPNNQIMYKITESETPAINYFYLHPQTGHISLKQCLNGTDNRFIFNITATDGGSPPLSDHALVDVEVKGCPKCRTNINSPRFFAPVYFVNIKEGEYSKNNLHLIQISATDDDDGYDGDILFDIQSVSNNGNDKFKLEQDRLNTNANIICSGTLNRGETYVIMVRASDQALQMDRRRSSYVPVEVRVVP</sequence>
<dbReference type="PROSITE" id="PS50268">
    <property type="entry name" value="CADHERIN_2"/>
    <property type="match status" value="19"/>
</dbReference>
<feature type="domain" description="Cadherin" evidence="8">
    <location>
        <begin position="1173"/>
        <end position="1291"/>
    </location>
</feature>
<dbReference type="InParanoid" id="K1PY39"/>
<proteinExistence type="predicted"/>
<dbReference type="PROSITE" id="PS00232">
    <property type="entry name" value="CADHERIN_1"/>
    <property type="match status" value="2"/>
</dbReference>
<feature type="domain" description="Cadherin" evidence="8">
    <location>
        <begin position="1939"/>
        <end position="2043"/>
    </location>
</feature>
<evidence type="ECO:0000313" key="9">
    <source>
        <dbReference type="EMBL" id="EKC21435.1"/>
    </source>
</evidence>
<feature type="domain" description="Cadherin" evidence="8">
    <location>
        <begin position="857"/>
        <end position="964"/>
    </location>
</feature>
<feature type="domain" description="Cadherin" evidence="8">
    <location>
        <begin position="371"/>
        <end position="484"/>
    </location>
</feature>
<feature type="domain" description="Cadherin" evidence="8">
    <location>
        <begin position="1725"/>
        <end position="1835"/>
    </location>
</feature>
<feature type="domain" description="Cadherin" evidence="8">
    <location>
        <begin position="585"/>
        <end position="690"/>
    </location>
</feature>
<keyword evidence="6" id="KW-1133">Transmembrane helix</keyword>
<dbReference type="Gene3D" id="2.60.40.60">
    <property type="entry name" value="Cadherins"/>
    <property type="match status" value="19"/>
</dbReference>
<feature type="domain" description="Cadherin" evidence="8">
    <location>
        <begin position="2044"/>
        <end position="2155"/>
    </location>
</feature>
<evidence type="ECO:0000256" key="3">
    <source>
        <dbReference type="ARBA" id="ARBA00022729"/>
    </source>
</evidence>
<protein>
    <submittedName>
        <fullName evidence="9">Protocadherin Fat 4</fullName>
    </submittedName>
</protein>
<dbReference type="EMBL" id="JH818373">
    <property type="protein sequence ID" value="EKC21435.1"/>
    <property type="molecule type" value="Genomic_DNA"/>
</dbReference>
<dbReference type="PANTHER" id="PTHR24026:SF126">
    <property type="entry name" value="PROTOCADHERIN FAT 4"/>
    <property type="match status" value="1"/>
</dbReference>
<feature type="domain" description="Cadherin" evidence="8">
    <location>
        <begin position="1402"/>
        <end position="1510"/>
    </location>
</feature>
<dbReference type="FunFam" id="2.60.40.60:FF:000020">
    <property type="entry name" value="Dachsous cadherin-related 1b"/>
    <property type="match status" value="1"/>
</dbReference>
<keyword evidence="3" id="KW-0732">Signal</keyword>
<keyword evidence="5" id="KW-0106">Calcium</keyword>